<dbReference type="PANTHER" id="PTHR39559:SF1">
    <property type="entry name" value="ISOCITRATE DEHYDROGENASE KINASE_PHOSPHATASE"/>
    <property type="match status" value="1"/>
</dbReference>
<keyword evidence="10 11" id="KW-0904">Protein phosphatase</keyword>
<keyword evidence="1 11" id="KW-0329">Glyoxylate bypass</keyword>
<feature type="binding site" evidence="11">
    <location>
        <position position="355"/>
    </location>
    <ligand>
        <name>ATP</name>
        <dbReference type="ChEBI" id="CHEBI:30616"/>
    </ligand>
</feature>
<evidence type="ECO:0000256" key="4">
    <source>
        <dbReference type="ARBA" id="ARBA00022532"/>
    </source>
</evidence>
<dbReference type="PIRSF" id="PIRSF000719">
    <property type="entry name" value="AceK"/>
    <property type="match status" value="1"/>
</dbReference>
<comment type="catalytic activity">
    <reaction evidence="11">
        <text>L-seryl-[isocitrate dehydrogenase] + ATP = O-phospho-L-seryl-[isocitrate dehydrogenase] + ADP + H(+)</text>
        <dbReference type="Rhea" id="RHEA:43540"/>
        <dbReference type="Rhea" id="RHEA-COMP:10605"/>
        <dbReference type="Rhea" id="RHEA-COMP:10606"/>
        <dbReference type="ChEBI" id="CHEBI:15378"/>
        <dbReference type="ChEBI" id="CHEBI:29999"/>
        <dbReference type="ChEBI" id="CHEBI:30616"/>
        <dbReference type="ChEBI" id="CHEBI:83421"/>
        <dbReference type="ChEBI" id="CHEBI:456216"/>
        <dbReference type="EC" id="2.7.11.5"/>
    </reaction>
</comment>
<dbReference type="EMBL" id="WNDS01000003">
    <property type="protein sequence ID" value="KAF1015085.1"/>
    <property type="molecule type" value="Genomic_DNA"/>
</dbReference>
<dbReference type="EC" id="2.7.11.5" evidence="11"/>
<evidence type="ECO:0000256" key="8">
    <source>
        <dbReference type="ARBA" id="ARBA00022801"/>
    </source>
</evidence>
<reference evidence="15" key="1">
    <citation type="journal article" date="2020" name="MBio">
        <title>Horizontal gene transfer to a defensive symbiont with a reduced genome amongst a multipartite beetle microbiome.</title>
        <authorList>
            <person name="Waterworth S.C."/>
            <person name="Florez L.V."/>
            <person name="Rees E.R."/>
            <person name="Hertweck C."/>
            <person name="Kaltenpoth M."/>
            <person name="Kwan J.C."/>
        </authorList>
    </citation>
    <scope>NUCLEOTIDE SEQUENCE [LARGE SCALE GENOMIC DNA]</scope>
</reference>
<comment type="subcellular location">
    <subcellularLocation>
        <location evidence="11">Cytoplasm</location>
    </subcellularLocation>
</comment>
<dbReference type="GO" id="GO:0005524">
    <property type="term" value="F:ATP binding"/>
    <property type="evidence" value="ECO:0007669"/>
    <property type="project" value="UniProtKB-UniRule"/>
</dbReference>
<gene>
    <name evidence="11 14" type="primary">aceK</name>
    <name evidence="14" type="ORF">GAK31_02573</name>
</gene>
<evidence type="ECO:0000256" key="6">
    <source>
        <dbReference type="ARBA" id="ARBA00022741"/>
    </source>
</evidence>
<dbReference type="GO" id="GO:0006099">
    <property type="term" value="P:tricarboxylic acid cycle"/>
    <property type="evidence" value="ECO:0007669"/>
    <property type="project" value="UniProtKB-UniRule"/>
</dbReference>
<dbReference type="InterPro" id="IPR010452">
    <property type="entry name" value="Isocitrate_DH_AceK"/>
</dbReference>
<dbReference type="PANTHER" id="PTHR39559">
    <property type="match status" value="1"/>
</dbReference>
<sequence length="589" mass="66946">MSEPASQPEQRPSAAAALAAHTLAERVATRIRDGFEDYHARFATITARARQRFEQRDWGGAQQDAVERIVLYDLCIAEGMDALRRLAGDAIGERALWLPVHAAYSALLQGLIDAELYKTFYNTLARRLFTTQGVDPAVEFVAFDVEPSDAITHPVARHTYAVSPTRPVEAVQRALADYRFDVPYTHQLRCAAAIVVRLQDDLAHWGDTPVRSIELLDTVFYRERRAYLVGRVFGEHRFSPCVIVLVNDARGLRADAMLTRRLDVAHLFGVSRSYFQADLATVGDAVVFLRSLLPGKPIDEIYTVLGRAKQGKTERYRTFFRHFNEHSSERLVHAEGTPGMVMAVFTLPSYPLVFKLIRDRFAWPKAMSRGQVEEKYALVFTLDRVGRLLDAQPYRLLRFPRARFEPALLQELLQQCAQSVRMDGDEVEIALCYVQRRFRPLNLYLREQAGETVRAAVLDYAQAITDMACNNIFPGDMLPKNFGVSRHGRAVFYDYDELCRVTDCVFRAWPQPRTPEEALADEPWFHVGPHDVFPERFGPFMGLPAGELAAVREHYRHLFDPAWRQGLQARFSAGEFPDTPPYAASHRLA</sequence>
<evidence type="ECO:0000256" key="2">
    <source>
        <dbReference type="ARBA" id="ARBA00022490"/>
    </source>
</evidence>
<evidence type="ECO:0000256" key="7">
    <source>
        <dbReference type="ARBA" id="ARBA00022777"/>
    </source>
</evidence>
<evidence type="ECO:0000313" key="14">
    <source>
        <dbReference type="EMBL" id="KAF1015085.1"/>
    </source>
</evidence>
<dbReference type="GO" id="GO:0006097">
    <property type="term" value="P:glyoxylate cycle"/>
    <property type="evidence" value="ECO:0007669"/>
    <property type="project" value="UniProtKB-UniRule"/>
</dbReference>
<feature type="active site" evidence="11">
    <location>
        <position position="390"/>
    </location>
</feature>
<evidence type="ECO:0000256" key="9">
    <source>
        <dbReference type="ARBA" id="ARBA00022840"/>
    </source>
</evidence>
<comment type="similarity">
    <text evidence="11">Belongs to the AceK family.</text>
</comment>
<dbReference type="GO" id="GO:0004721">
    <property type="term" value="F:phosphoprotein phosphatase activity"/>
    <property type="evidence" value="ECO:0007669"/>
    <property type="project" value="UniProtKB-KW"/>
</dbReference>
<keyword evidence="4 11" id="KW-0816">Tricarboxylic acid cycle</keyword>
<dbReference type="GO" id="GO:0016208">
    <property type="term" value="F:AMP binding"/>
    <property type="evidence" value="ECO:0007669"/>
    <property type="project" value="TreeGrafter"/>
</dbReference>
<dbReference type="GO" id="GO:0004674">
    <property type="term" value="F:protein serine/threonine kinase activity"/>
    <property type="evidence" value="ECO:0007669"/>
    <property type="project" value="UniProtKB-KW"/>
</dbReference>
<dbReference type="GO" id="GO:0006006">
    <property type="term" value="P:glucose metabolic process"/>
    <property type="evidence" value="ECO:0007669"/>
    <property type="project" value="InterPro"/>
</dbReference>
<evidence type="ECO:0000256" key="1">
    <source>
        <dbReference type="ARBA" id="ARBA00022435"/>
    </source>
</evidence>
<dbReference type="NCBIfam" id="NF002804">
    <property type="entry name" value="PRK02946.1"/>
    <property type="match status" value="1"/>
</dbReference>
<dbReference type="AlphaFoldDB" id="A0A7V8FGG0"/>
<keyword evidence="3 11" id="KW-0723">Serine/threonine-protein kinase</keyword>
<evidence type="ECO:0000256" key="5">
    <source>
        <dbReference type="ARBA" id="ARBA00022679"/>
    </source>
</evidence>
<dbReference type="InterPro" id="IPR046855">
    <property type="entry name" value="AceK_kinase"/>
</dbReference>
<dbReference type="HAMAP" id="MF_00747">
    <property type="entry name" value="AceK"/>
    <property type="match status" value="1"/>
</dbReference>
<comment type="caution">
    <text evidence="14">The sequence shown here is derived from an EMBL/GenBank/DDBJ whole genome shotgun (WGS) entry which is preliminary data.</text>
</comment>
<dbReference type="GO" id="GO:0008772">
    <property type="term" value="F:[isocitrate dehydrogenase (NADP+)] kinase activity"/>
    <property type="evidence" value="ECO:0007669"/>
    <property type="project" value="UniProtKB-UniRule"/>
</dbReference>
<keyword evidence="7 11" id="KW-0418">Kinase</keyword>
<dbReference type="Pfam" id="PF06315">
    <property type="entry name" value="AceK_kinase"/>
    <property type="match status" value="1"/>
</dbReference>
<dbReference type="InterPro" id="IPR046854">
    <property type="entry name" value="AceK_regulatory"/>
</dbReference>
<protein>
    <recommendedName>
        <fullName evidence="11">Isocitrate dehydrogenase kinase/phosphatase</fullName>
        <shortName evidence="11">IDH kinase/phosphatase</shortName>
        <shortName evidence="11">IDHK/P</shortName>
        <ecNumber evidence="11">2.7.11.5</ecNumber>
        <ecNumber evidence="11">3.1.3.-</ecNumber>
    </recommendedName>
</protein>
<evidence type="ECO:0000256" key="10">
    <source>
        <dbReference type="ARBA" id="ARBA00022912"/>
    </source>
</evidence>
<proteinExistence type="inferred from homology"/>
<dbReference type="Proteomes" id="UP000487117">
    <property type="component" value="Unassembled WGS sequence"/>
</dbReference>
<feature type="domain" description="Isocitrate dehydrogenase kinase/phosphatase (AceK) kinase" evidence="12">
    <location>
        <begin position="329"/>
        <end position="583"/>
    </location>
</feature>
<dbReference type="GO" id="GO:0005737">
    <property type="term" value="C:cytoplasm"/>
    <property type="evidence" value="ECO:0007669"/>
    <property type="project" value="UniProtKB-SubCell"/>
</dbReference>
<evidence type="ECO:0000256" key="3">
    <source>
        <dbReference type="ARBA" id="ARBA00022527"/>
    </source>
</evidence>
<feature type="domain" description="Isocitrate dehydrogenase kinase/phosphatase (AceK) regulatory" evidence="13">
    <location>
        <begin position="28"/>
        <end position="325"/>
    </location>
</feature>
<evidence type="ECO:0000313" key="15">
    <source>
        <dbReference type="Proteomes" id="UP000487117"/>
    </source>
</evidence>
<dbReference type="Pfam" id="PF20423">
    <property type="entry name" value="AceK_regulatory"/>
    <property type="match status" value="1"/>
</dbReference>
<keyword evidence="9 11" id="KW-0067">ATP-binding</keyword>
<keyword evidence="6 11" id="KW-0547">Nucleotide-binding</keyword>
<dbReference type="EC" id="3.1.3.-" evidence="11"/>
<organism evidence="14 15">
    <name type="scientific">Stenotrophomonas maltophilia</name>
    <name type="common">Pseudomonas maltophilia</name>
    <name type="synonym">Xanthomonas maltophilia</name>
    <dbReference type="NCBI Taxonomy" id="40324"/>
    <lineage>
        <taxon>Bacteria</taxon>
        <taxon>Pseudomonadati</taxon>
        <taxon>Pseudomonadota</taxon>
        <taxon>Gammaproteobacteria</taxon>
        <taxon>Lysobacterales</taxon>
        <taxon>Lysobacteraceae</taxon>
        <taxon>Stenotrophomonas</taxon>
        <taxon>Stenotrophomonas maltophilia group</taxon>
    </lineage>
</organism>
<evidence type="ECO:0000259" key="13">
    <source>
        <dbReference type="Pfam" id="PF20423"/>
    </source>
</evidence>
<keyword evidence="2 11" id="KW-0963">Cytoplasm</keyword>
<evidence type="ECO:0000256" key="11">
    <source>
        <dbReference type="HAMAP-Rule" id="MF_00747"/>
    </source>
</evidence>
<evidence type="ECO:0000259" key="12">
    <source>
        <dbReference type="Pfam" id="PF06315"/>
    </source>
</evidence>
<comment type="function">
    <text evidence="11">Bifunctional enzyme which can phosphorylate or dephosphorylate isocitrate dehydrogenase (IDH) on a specific serine residue. This is a regulatory mechanism which enables bacteria to bypass the Krebs cycle via the glyoxylate shunt in response to the source of carbon. When bacteria are grown on glucose, IDH is fully active and unphosphorylated, but when grown on acetate or ethanol, the activity of IDH declines drastically concomitant with its phosphorylation.</text>
</comment>
<name>A0A7V8FGG0_STEMA</name>
<accession>A0A7V8FGG0</accession>
<keyword evidence="8 11" id="KW-0378">Hydrolase</keyword>
<keyword evidence="5 11" id="KW-0808">Transferase</keyword>
<feature type="binding site" evidence="11">
    <location>
        <begin position="334"/>
        <end position="340"/>
    </location>
    <ligand>
        <name>ATP</name>
        <dbReference type="ChEBI" id="CHEBI:30616"/>
    </ligand>
</feature>